<keyword evidence="7 15" id="KW-0547">Nucleotide-binding</keyword>
<evidence type="ECO:0000256" key="1">
    <source>
        <dbReference type="ARBA" id="ARBA00004479"/>
    </source>
</evidence>
<evidence type="ECO:0000256" key="14">
    <source>
        <dbReference type="ARBA" id="ARBA00048679"/>
    </source>
</evidence>
<evidence type="ECO:0000256" key="12">
    <source>
        <dbReference type="ARBA" id="ARBA00023180"/>
    </source>
</evidence>
<dbReference type="Gene3D" id="1.10.510.10">
    <property type="entry name" value="Transferase(Phosphotransferase) domain 1"/>
    <property type="match status" value="1"/>
</dbReference>
<evidence type="ECO:0000256" key="5">
    <source>
        <dbReference type="ARBA" id="ARBA00022692"/>
    </source>
</evidence>
<feature type="region of interest" description="Disordered" evidence="16">
    <location>
        <begin position="626"/>
        <end position="648"/>
    </location>
</feature>
<dbReference type="InterPro" id="IPR045874">
    <property type="entry name" value="LRK10/LRL21-25-like"/>
</dbReference>
<protein>
    <recommendedName>
        <fullName evidence="2">non-specific serine/threonine protein kinase</fullName>
        <ecNumber evidence="2">2.7.11.1</ecNumber>
    </recommendedName>
</protein>
<dbReference type="InterPro" id="IPR011009">
    <property type="entry name" value="Kinase-like_dom_sf"/>
</dbReference>
<evidence type="ECO:0000256" key="15">
    <source>
        <dbReference type="PROSITE-ProRule" id="PRU10141"/>
    </source>
</evidence>
<keyword evidence="10" id="KW-1133">Transmembrane helix</keyword>
<keyword evidence="12" id="KW-0325">Glycoprotein</keyword>
<dbReference type="Gene3D" id="3.30.200.20">
    <property type="entry name" value="Phosphorylase Kinase, domain 1"/>
    <property type="match status" value="1"/>
</dbReference>
<comment type="catalytic activity">
    <reaction evidence="14">
        <text>L-seryl-[protein] + ATP = O-phospho-L-seryl-[protein] + ADP + H(+)</text>
        <dbReference type="Rhea" id="RHEA:17989"/>
        <dbReference type="Rhea" id="RHEA-COMP:9863"/>
        <dbReference type="Rhea" id="RHEA-COMP:11604"/>
        <dbReference type="ChEBI" id="CHEBI:15378"/>
        <dbReference type="ChEBI" id="CHEBI:29999"/>
        <dbReference type="ChEBI" id="CHEBI:30616"/>
        <dbReference type="ChEBI" id="CHEBI:83421"/>
        <dbReference type="ChEBI" id="CHEBI:456216"/>
        <dbReference type="EC" id="2.7.11.1"/>
    </reaction>
</comment>
<dbReference type="InterPro" id="IPR017441">
    <property type="entry name" value="Protein_kinase_ATP_BS"/>
</dbReference>
<feature type="chain" id="PRO_5044875936" description="non-specific serine/threonine protein kinase" evidence="17">
    <location>
        <begin position="24"/>
        <end position="648"/>
    </location>
</feature>
<comment type="caution">
    <text evidence="19">The sequence shown here is derived from an EMBL/GenBank/DDBJ whole genome shotgun (WGS) entry which is preliminary data.</text>
</comment>
<dbReference type="SUPFAM" id="SSF56112">
    <property type="entry name" value="Protein kinase-like (PK-like)"/>
    <property type="match status" value="1"/>
</dbReference>
<evidence type="ECO:0000259" key="18">
    <source>
        <dbReference type="PROSITE" id="PS50011"/>
    </source>
</evidence>
<feature type="signal peptide" evidence="17">
    <location>
        <begin position="1"/>
        <end position="23"/>
    </location>
</feature>
<gene>
    <name evidence="19" type="ORF">ACJRO7_024693</name>
</gene>
<comment type="catalytic activity">
    <reaction evidence="13">
        <text>L-threonyl-[protein] + ATP = O-phospho-L-threonyl-[protein] + ADP + H(+)</text>
        <dbReference type="Rhea" id="RHEA:46608"/>
        <dbReference type="Rhea" id="RHEA-COMP:11060"/>
        <dbReference type="Rhea" id="RHEA-COMP:11605"/>
        <dbReference type="ChEBI" id="CHEBI:15378"/>
        <dbReference type="ChEBI" id="CHEBI:30013"/>
        <dbReference type="ChEBI" id="CHEBI:30616"/>
        <dbReference type="ChEBI" id="CHEBI:61977"/>
        <dbReference type="ChEBI" id="CHEBI:456216"/>
        <dbReference type="EC" id="2.7.11.1"/>
    </reaction>
</comment>
<evidence type="ECO:0000256" key="11">
    <source>
        <dbReference type="ARBA" id="ARBA00023136"/>
    </source>
</evidence>
<sequence>MHRHLLLLFTAATALLLLPTASSLSDGDFLSHCSQTFSCSGLVNISYPFTRGDRPAHCGLPEFRLSCDGYYPDLTADSLTYVVLALNQTSRSLTLSRTDLYNSTTCLPRYANTTLNSTFFTLASDHEGLTLFYECSNLTNIDPNNQFSCKINGTKMDNYYLSGAVPTGPILDGSKCEVSVTVPIQRSAAIMLNGSRSSLTGVLMRGFEVNYMNPYEDQCVMCGGIGGQCGFDSDQGKPICICGDQICPTSPSKPIPTPGSNRRRKLIIGGASAIGASISAIAIIFTWKVLLFKNKKDGEVEQLIRILGSLVPRRYRYIDLKKMTKSFSEKLGQGGFGAVYKGKTRDGCLVAVKILTELKSSPKEFINEVMSISRTSHINVITLLGFCYEGKKRALIFEYMPNGSLDKFIYSGRALNMSSSLEWKILYQIAIGIARGLEYLHRGCNTRILHFDIKPQNILLDRDFTPKISDFGLAKLCHGRESAVSTLGMRGTIGFIAPEVVYRNLGKVSHKSDVYSYGMLVLDMVGIKNSDIKVSNNNEMHFLEWIYRNLEPAKDLKLPMNVTKEEELLVRKMIIVSLCCIQTSPSDRPPIVKVIEMLEGSVESLQMPPKPILYSPLQELSQHWEMSMPNSNGSHEEDKIVENLEENN</sequence>
<dbReference type="PROSITE" id="PS50011">
    <property type="entry name" value="PROTEIN_KINASE_DOM"/>
    <property type="match status" value="1"/>
</dbReference>
<dbReference type="GO" id="GO:0005524">
    <property type="term" value="F:ATP binding"/>
    <property type="evidence" value="ECO:0007669"/>
    <property type="project" value="UniProtKB-UniRule"/>
</dbReference>
<evidence type="ECO:0000256" key="6">
    <source>
        <dbReference type="ARBA" id="ARBA00022729"/>
    </source>
</evidence>
<feature type="binding site" evidence="15">
    <location>
        <position position="353"/>
    </location>
    <ligand>
        <name>ATP</name>
        <dbReference type="ChEBI" id="CHEBI:30616"/>
    </ligand>
</feature>
<evidence type="ECO:0000256" key="9">
    <source>
        <dbReference type="ARBA" id="ARBA00022840"/>
    </source>
</evidence>
<evidence type="ECO:0000313" key="20">
    <source>
        <dbReference type="Proteomes" id="UP001634007"/>
    </source>
</evidence>
<evidence type="ECO:0000256" key="10">
    <source>
        <dbReference type="ARBA" id="ARBA00022989"/>
    </source>
</evidence>
<dbReference type="InterPro" id="IPR000719">
    <property type="entry name" value="Prot_kinase_dom"/>
</dbReference>
<dbReference type="InterPro" id="IPR025287">
    <property type="entry name" value="WAK_GUB"/>
</dbReference>
<dbReference type="PROSITE" id="PS00107">
    <property type="entry name" value="PROTEIN_KINASE_ATP"/>
    <property type="match status" value="1"/>
</dbReference>
<dbReference type="InterPro" id="IPR032872">
    <property type="entry name" value="WAK_assoc_C"/>
</dbReference>
<evidence type="ECO:0000256" key="17">
    <source>
        <dbReference type="SAM" id="SignalP"/>
    </source>
</evidence>
<reference evidence="19 20" key="1">
    <citation type="submission" date="2024-11" db="EMBL/GenBank/DDBJ databases">
        <title>Chromosome-level genome assembly of Eucalyptus globulus Labill. provides insights into its genome evolution.</title>
        <authorList>
            <person name="Li X."/>
        </authorList>
    </citation>
    <scope>NUCLEOTIDE SEQUENCE [LARGE SCALE GENOMIC DNA]</scope>
    <source>
        <strain evidence="19">CL2024</strain>
        <tissue evidence="19">Fresh tender leaves</tissue>
    </source>
</reference>
<keyword evidence="4" id="KW-0808">Transferase</keyword>
<dbReference type="InterPro" id="IPR008271">
    <property type="entry name" value="Ser/Thr_kinase_AS"/>
</dbReference>
<keyword evidence="3" id="KW-0723">Serine/threonine-protein kinase</keyword>
<proteinExistence type="predicted"/>
<dbReference type="AlphaFoldDB" id="A0ABD3KAG9"/>
<feature type="domain" description="Protein kinase" evidence="18">
    <location>
        <begin position="325"/>
        <end position="613"/>
    </location>
</feature>
<evidence type="ECO:0000313" key="19">
    <source>
        <dbReference type="EMBL" id="KAL3735609.1"/>
    </source>
</evidence>
<keyword evidence="8" id="KW-0418">Kinase</keyword>
<dbReference type="Proteomes" id="UP001634007">
    <property type="component" value="Unassembled WGS sequence"/>
</dbReference>
<dbReference type="Pfam" id="PF13947">
    <property type="entry name" value="GUB_WAK_bind"/>
    <property type="match status" value="1"/>
</dbReference>
<dbReference type="FunFam" id="3.30.200.20:FF:000178">
    <property type="entry name" value="serine/threonine-protein kinase PBS1-like"/>
    <property type="match status" value="1"/>
</dbReference>
<organism evidence="19 20">
    <name type="scientific">Eucalyptus globulus</name>
    <name type="common">Tasmanian blue gum</name>
    <dbReference type="NCBI Taxonomy" id="34317"/>
    <lineage>
        <taxon>Eukaryota</taxon>
        <taxon>Viridiplantae</taxon>
        <taxon>Streptophyta</taxon>
        <taxon>Embryophyta</taxon>
        <taxon>Tracheophyta</taxon>
        <taxon>Spermatophyta</taxon>
        <taxon>Magnoliopsida</taxon>
        <taxon>eudicotyledons</taxon>
        <taxon>Gunneridae</taxon>
        <taxon>Pentapetalae</taxon>
        <taxon>rosids</taxon>
        <taxon>malvids</taxon>
        <taxon>Myrtales</taxon>
        <taxon>Myrtaceae</taxon>
        <taxon>Myrtoideae</taxon>
        <taxon>Eucalypteae</taxon>
        <taxon>Eucalyptus</taxon>
    </lineage>
</organism>
<evidence type="ECO:0000256" key="16">
    <source>
        <dbReference type="SAM" id="MobiDB-lite"/>
    </source>
</evidence>
<dbReference type="Pfam" id="PF14380">
    <property type="entry name" value="WAK_assoc"/>
    <property type="match status" value="1"/>
</dbReference>
<accession>A0ABD3KAG9</accession>
<evidence type="ECO:0000256" key="13">
    <source>
        <dbReference type="ARBA" id="ARBA00047899"/>
    </source>
</evidence>
<dbReference type="Pfam" id="PF00069">
    <property type="entry name" value="Pkinase"/>
    <property type="match status" value="1"/>
</dbReference>
<dbReference type="PROSITE" id="PS00108">
    <property type="entry name" value="PROTEIN_KINASE_ST"/>
    <property type="match status" value="1"/>
</dbReference>
<dbReference type="GO" id="GO:0016020">
    <property type="term" value="C:membrane"/>
    <property type="evidence" value="ECO:0007669"/>
    <property type="project" value="UniProtKB-SubCell"/>
</dbReference>
<keyword evidence="6 17" id="KW-0732">Signal</keyword>
<dbReference type="EC" id="2.7.11.1" evidence="2"/>
<dbReference type="PANTHER" id="PTHR27009">
    <property type="entry name" value="RUST RESISTANCE KINASE LR10-RELATED"/>
    <property type="match status" value="1"/>
</dbReference>
<evidence type="ECO:0000256" key="7">
    <source>
        <dbReference type="ARBA" id="ARBA00022741"/>
    </source>
</evidence>
<evidence type="ECO:0000256" key="2">
    <source>
        <dbReference type="ARBA" id="ARBA00012513"/>
    </source>
</evidence>
<evidence type="ECO:0000256" key="3">
    <source>
        <dbReference type="ARBA" id="ARBA00022527"/>
    </source>
</evidence>
<keyword evidence="9 15" id="KW-0067">ATP-binding</keyword>
<dbReference type="SMART" id="SM00220">
    <property type="entry name" value="S_TKc"/>
    <property type="match status" value="1"/>
</dbReference>
<keyword evidence="11" id="KW-0472">Membrane</keyword>
<evidence type="ECO:0000256" key="8">
    <source>
        <dbReference type="ARBA" id="ARBA00022777"/>
    </source>
</evidence>
<dbReference type="FunFam" id="1.10.510.10:FF:000590">
    <property type="entry name" value="PR5-like receptor kinase"/>
    <property type="match status" value="1"/>
</dbReference>
<evidence type="ECO:0000256" key="4">
    <source>
        <dbReference type="ARBA" id="ARBA00022679"/>
    </source>
</evidence>
<keyword evidence="5" id="KW-0812">Transmembrane</keyword>
<name>A0ABD3KAG9_EUCGL</name>
<dbReference type="GO" id="GO:0004674">
    <property type="term" value="F:protein serine/threonine kinase activity"/>
    <property type="evidence" value="ECO:0007669"/>
    <property type="project" value="UniProtKB-KW"/>
</dbReference>
<dbReference type="EMBL" id="JBJKBG010000006">
    <property type="protein sequence ID" value="KAL3735609.1"/>
    <property type="molecule type" value="Genomic_DNA"/>
</dbReference>
<keyword evidence="20" id="KW-1185">Reference proteome</keyword>
<comment type="subcellular location">
    <subcellularLocation>
        <location evidence="1">Membrane</location>
        <topology evidence="1">Single-pass type I membrane protein</topology>
    </subcellularLocation>
</comment>